<dbReference type="Gene3D" id="1.10.1060.10">
    <property type="entry name" value="Alpha-helical ferredoxin"/>
    <property type="match status" value="1"/>
</dbReference>
<dbReference type="InterPro" id="IPR017896">
    <property type="entry name" value="4Fe4S_Fe-S-bd"/>
</dbReference>
<keyword evidence="7" id="KW-0560">Oxidoreductase</keyword>
<evidence type="ECO:0000256" key="2">
    <source>
        <dbReference type="ARBA" id="ARBA00009433"/>
    </source>
</evidence>
<keyword evidence="3 11" id="KW-0004">4Fe-4S</keyword>
<evidence type="ECO:0000256" key="5">
    <source>
        <dbReference type="ARBA" id="ARBA00022714"/>
    </source>
</evidence>
<dbReference type="PANTHER" id="PTHR11921:SF29">
    <property type="entry name" value="SUCCINATE DEHYDROGENASE [UBIQUINONE] IRON-SULFUR SUBUNIT, MITOCHONDRIAL"/>
    <property type="match status" value="1"/>
</dbReference>
<comment type="similarity">
    <text evidence="2 11">Belongs to the succinate dehydrogenase/fumarate reductase iron-sulfur protein family.</text>
</comment>
<evidence type="ECO:0000256" key="11">
    <source>
        <dbReference type="RuleBase" id="RU361237"/>
    </source>
</evidence>
<dbReference type="SUPFAM" id="SSF46548">
    <property type="entry name" value="alpha-helical ferredoxin"/>
    <property type="match status" value="1"/>
</dbReference>
<dbReference type="Gene3D" id="3.10.20.30">
    <property type="match status" value="1"/>
</dbReference>
<comment type="catalytic activity">
    <reaction evidence="11">
        <text>a menaquinone + succinate = a menaquinol + fumarate</text>
        <dbReference type="Rhea" id="RHEA:27834"/>
        <dbReference type="Rhea" id="RHEA-COMP:9537"/>
        <dbReference type="Rhea" id="RHEA-COMP:9539"/>
        <dbReference type="ChEBI" id="CHEBI:16374"/>
        <dbReference type="ChEBI" id="CHEBI:18151"/>
        <dbReference type="ChEBI" id="CHEBI:29806"/>
        <dbReference type="ChEBI" id="CHEBI:30031"/>
        <dbReference type="EC" id="1.3.5.1"/>
    </reaction>
</comment>
<feature type="domain" description="2Fe-2S ferredoxin-type" evidence="12">
    <location>
        <begin position="1"/>
        <end position="80"/>
    </location>
</feature>
<sequence length="238" mass="26434">MKVTIKREYDFIEYDVDMQDATLLELLNTIKTEQDSTLAYSSGCRSSVCGSCAVRVNDKEVLACSYKVQDGDRIEPLKNMLVLRDLVVDMDKALETKSRAKTWLQSYNSEAQLNHEDEQINALQSDCILCASCYSACPVYAVNPEFLGPFALTGVWKYVSDKRETDTKEKIDTIQTNGVWDCTLCNECTVVCPQGISSKADIEKLRAKSSQQGYMDPNFGSFGGGFDSGFGFDGSPSF</sequence>
<feature type="domain" description="4Fe-4S ferredoxin-type" evidence="13">
    <location>
        <begin position="172"/>
        <end position="202"/>
    </location>
</feature>
<dbReference type="EMBL" id="DRNH01000018">
    <property type="protein sequence ID" value="HFB53152.1"/>
    <property type="molecule type" value="Genomic_DNA"/>
</dbReference>
<dbReference type="GO" id="GO:0051539">
    <property type="term" value="F:4 iron, 4 sulfur cluster binding"/>
    <property type="evidence" value="ECO:0007669"/>
    <property type="project" value="UniProtKB-KW"/>
</dbReference>
<protein>
    <recommendedName>
        <fullName evidence="11">Fumarate reductase iron-sulfur subunit</fullName>
        <ecNumber evidence="11">1.3.5.1</ecNumber>
    </recommendedName>
</protein>
<evidence type="ECO:0000259" key="12">
    <source>
        <dbReference type="PROSITE" id="PS51085"/>
    </source>
</evidence>
<dbReference type="InterPro" id="IPR050573">
    <property type="entry name" value="SDH/FRD_Iron-Sulfur"/>
</dbReference>
<dbReference type="GO" id="GO:0009055">
    <property type="term" value="F:electron transfer activity"/>
    <property type="evidence" value="ECO:0007669"/>
    <property type="project" value="InterPro"/>
</dbReference>
<dbReference type="PROSITE" id="PS00198">
    <property type="entry name" value="4FE4S_FER_1"/>
    <property type="match status" value="2"/>
</dbReference>
<evidence type="ECO:0000256" key="1">
    <source>
        <dbReference type="ARBA" id="ARBA00004894"/>
    </source>
</evidence>
<reference evidence="14" key="1">
    <citation type="journal article" date="2020" name="mSystems">
        <title>Genome- and Community-Level Interaction Insights into Carbon Utilization and Element Cycling Functions of Hydrothermarchaeota in Hydrothermal Sediment.</title>
        <authorList>
            <person name="Zhou Z."/>
            <person name="Liu Y."/>
            <person name="Xu W."/>
            <person name="Pan J."/>
            <person name="Luo Z.H."/>
            <person name="Li M."/>
        </authorList>
    </citation>
    <scope>NUCLEOTIDE SEQUENCE [LARGE SCALE GENOMIC DNA]</scope>
    <source>
        <strain evidence="14">HyVt-507</strain>
    </source>
</reference>
<dbReference type="GO" id="GO:0022904">
    <property type="term" value="P:respiratory electron transport chain"/>
    <property type="evidence" value="ECO:0007669"/>
    <property type="project" value="TreeGrafter"/>
</dbReference>
<evidence type="ECO:0000256" key="8">
    <source>
        <dbReference type="ARBA" id="ARBA00023004"/>
    </source>
</evidence>
<dbReference type="GO" id="GO:0051538">
    <property type="term" value="F:3 iron, 4 sulfur cluster binding"/>
    <property type="evidence" value="ECO:0007669"/>
    <property type="project" value="UniProtKB-KW"/>
</dbReference>
<keyword evidence="9 11" id="KW-0411">Iron-sulfur</keyword>
<dbReference type="EC" id="1.3.5.1" evidence="11"/>
<comment type="cofactor">
    <cofactor evidence="11">
        <name>[4Fe-4S] cluster</name>
        <dbReference type="ChEBI" id="CHEBI:49883"/>
    </cofactor>
    <text evidence="11">Binds 1 [4Fe-4S] cluster.</text>
</comment>
<dbReference type="InterPro" id="IPR001041">
    <property type="entry name" value="2Fe-2S_ferredoxin-type"/>
</dbReference>
<dbReference type="AlphaFoldDB" id="A0A7C3G5H0"/>
<dbReference type="NCBIfam" id="TIGR00384">
    <property type="entry name" value="dhsB"/>
    <property type="match status" value="1"/>
</dbReference>
<dbReference type="InterPro" id="IPR036010">
    <property type="entry name" value="2Fe-2S_ferredoxin-like_sf"/>
</dbReference>
<gene>
    <name evidence="14" type="ORF">ENJ67_00335</name>
</gene>
<dbReference type="GO" id="GO:0046872">
    <property type="term" value="F:metal ion binding"/>
    <property type="evidence" value="ECO:0007669"/>
    <property type="project" value="UniProtKB-KW"/>
</dbReference>
<evidence type="ECO:0000256" key="10">
    <source>
        <dbReference type="ARBA" id="ARBA00023291"/>
    </source>
</evidence>
<organism evidence="14">
    <name type="scientific">Sulfurimonas autotrophica</name>
    <dbReference type="NCBI Taxonomy" id="202747"/>
    <lineage>
        <taxon>Bacteria</taxon>
        <taxon>Pseudomonadati</taxon>
        <taxon>Campylobacterota</taxon>
        <taxon>Epsilonproteobacteria</taxon>
        <taxon>Campylobacterales</taxon>
        <taxon>Sulfurimonadaceae</taxon>
        <taxon>Sulfurimonas</taxon>
    </lineage>
</organism>
<feature type="domain" description="4Fe-4S ferredoxin-type" evidence="13">
    <location>
        <begin position="116"/>
        <end position="147"/>
    </location>
</feature>
<dbReference type="GO" id="GO:0006099">
    <property type="term" value="P:tricarboxylic acid cycle"/>
    <property type="evidence" value="ECO:0007669"/>
    <property type="project" value="UniProtKB-KW"/>
</dbReference>
<evidence type="ECO:0000256" key="9">
    <source>
        <dbReference type="ARBA" id="ARBA00023014"/>
    </source>
</evidence>
<proteinExistence type="inferred from homology"/>
<evidence type="ECO:0000259" key="13">
    <source>
        <dbReference type="PROSITE" id="PS51379"/>
    </source>
</evidence>
<evidence type="ECO:0000256" key="4">
    <source>
        <dbReference type="ARBA" id="ARBA00022532"/>
    </source>
</evidence>
<comment type="cofactor">
    <cofactor evidence="11">
        <name>[2Fe-2S] cluster</name>
        <dbReference type="ChEBI" id="CHEBI:190135"/>
    </cofactor>
    <text evidence="11">Binds 1 [2Fe-2S] cluster.</text>
</comment>
<dbReference type="InterPro" id="IPR017900">
    <property type="entry name" value="4Fe4S_Fe_S_CS"/>
</dbReference>
<evidence type="ECO:0000256" key="6">
    <source>
        <dbReference type="ARBA" id="ARBA00022723"/>
    </source>
</evidence>
<keyword evidence="5 11" id="KW-0001">2Fe-2S</keyword>
<dbReference type="PANTHER" id="PTHR11921">
    <property type="entry name" value="SUCCINATE DEHYDROGENASE IRON-SULFUR PROTEIN"/>
    <property type="match status" value="1"/>
</dbReference>
<dbReference type="SUPFAM" id="SSF54292">
    <property type="entry name" value="2Fe-2S ferredoxin-like"/>
    <property type="match status" value="1"/>
</dbReference>
<keyword evidence="8 11" id="KW-0408">Iron</keyword>
<keyword evidence="6 11" id="KW-0479">Metal-binding</keyword>
<comment type="cofactor">
    <cofactor evidence="11">
        <name>[3Fe-4S] cluster</name>
        <dbReference type="ChEBI" id="CHEBI:21137"/>
    </cofactor>
    <text evidence="11">Binds 1 [3Fe-4S] cluster.</text>
</comment>
<comment type="pathway">
    <text evidence="1">Carbohydrate metabolism; tricarboxylic acid cycle; fumarate from succinate (bacterial route): step 1/1.</text>
</comment>
<comment type="caution">
    <text evidence="14">The sequence shown here is derived from an EMBL/GenBank/DDBJ whole genome shotgun (WGS) entry which is preliminary data.</text>
</comment>
<dbReference type="InterPro" id="IPR004489">
    <property type="entry name" value="Succ_DH/fum_Rdtase_Fe-S"/>
</dbReference>
<evidence type="ECO:0000313" key="14">
    <source>
        <dbReference type="EMBL" id="HFB53152.1"/>
    </source>
</evidence>
<accession>A0A7C3G5H0</accession>
<keyword evidence="10 11" id="KW-0003">3Fe-4S</keyword>
<dbReference type="Pfam" id="PF13183">
    <property type="entry name" value="Fer4_8"/>
    <property type="match status" value="1"/>
</dbReference>
<dbReference type="GO" id="GO:0051537">
    <property type="term" value="F:2 iron, 2 sulfur cluster binding"/>
    <property type="evidence" value="ECO:0007669"/>
    <property type="project" value="UniProtKB-KW"/>
</dbReference>
<dbReference type="PROSITE" id="PS51379">
    <property type="entry name" value="4FE4S_FER_2"/>
    <property type="match status" value="2"/>
</dbReference>
<keyword evidence="4" id="KW-0816">Tricarboxylic acid cycle</keyword>
<dbReference type="Pfam" id="PF13085">
    <property type="entry name" value="Fer2_3"/>
    <property type="match status" value="1"/>
</dbReference>
<dbReference type="InterPro" id="IPR025192">
    <property type="entry name" value="Succ_DH/fum_Rdtase_N"/>
</dbReference>
<dbReference type="InterPro" id="IPR012675">
    <property type="entry name" value="Beta-grasp_dom_sf"/>
</dbReference>
<dbReference type="PROSITE" id="PS51085">
    <property type="entry name" value="2FE2S_FER_2"/>
    <property type="match status" value="1"/>
</dbReference>
<dbReference type="InterPro" id="IPR009051">
    <property type="entry name" value="Helical_ferredxn"/>
</dbReference>
<dbReference type="GO" id="GO:0008177">
    <property type="term" value="F:succinate dehydrogenase (quinone) activity"/>
    <property type="evidence" value="ECO:0007669"/>
    <property type="project" value="UniProtKB-EC"/>
</dbReference>
<dbReference type="Proteomes" id="UP000886390">
    <property type="component" value="Unassembled WGS sequence"/>
</dbReference>
<evidence type="ECO:0000256" key="7">
    <source>
        <dbReference type="ARBA" id="ARBA00023002"/>
    </source>
</evidence>
<name>A0A7C3G5H0_9BACT</name>
<evidence type="ECO:0000256" key="3">
    <source>
        <dbReference type="ARBA" id="ARBA00022485"/>
    </source>
</evidence>
<dbReference type="CDD" id="cd00207">
    <property type="entry name" value="fer2"/>
    <property type="match status" value="1"/>
</dbReference>